<sequence length="127" mass="15052">MYSEFYSTIDFYDKLRLKYKEYLKSEIISIVMIQSEEEVLLETIEIEMTEIGLEKQTIKRINLGFIKDGEECESEEAFFNLEDTIEDNVIKFIDKFTPYSIVNTIDLFHEEASAKIKKRYKTFGIDS</sequence>
<dbReference type="EMBL" id="VSSQ01053664">
    <property type="protein sequence ID" value="MPN07664.1"/>
    <property type="molecule type" value="Genomic_DNA"/>
</dbReference>
<protein>
    <submittedName>
        <fullName evidence="1">Uncharacterized protein</fullName>
    </submittedName>
</protein>
<dbReference type="AlphaFoldDB" id="A0A645F4X8"/>
<name>A0A645F4X8_9ZZZZ</name>
<reference evidence="1" key="1">
    <citation type="submission" date="2019-08" db="EMBL/GenBank/DDBJ databases">
        <authorList>
            <person name="Kucharzyk K."/>
            <person name="Murdoch R.W."/>
            <person name="Higgins S."/>
            <person name="Loffler F."/>
        </authorList>
    </citation>
    <scope>NUCLEOTIDE SEQUENCE</scope>
</reference>
<comment type="caution">
    <text evidence="1">The sequence shown here is derived from an EMBL/GenBank/DDBJ whole genome shotgun (WGS) entry which is preliminary data.</text>
</comment>
<accession>A0A645F4X8</accession>
<organism evidence="1">
    <name type="scientific">bioreactor metagenome</name>
    <dbReference type="NCBI Taxonomy" id="1076179"/>
    <lineage>
        <taxon>unclassified sequences</taxon>
        <taxon>metagenomes</taxon>
        <taxon>ecological metagenomes</taxon>
    </lineage>
</organism>
<proteinExistence type="predicted"/>
<gene>
    <name evidence="1" type="ORF">SDC9_154935</name>
</gene>
<evidence type="ECO:0000313" key="1">
    <source>
        <dbReference type="EMBL" id="MPN07664.1"/>
    </source>
</evidence>